<dbReference type="SUPFAM" id="SSF50104">
    <property type="entry name" value="Translation proteins SH3-like domain"/>
    <property type="match status" value="1"/>
</dbReference>
<protein>
    <recommendedName>
        <fullName evidence="5 6">Transcription termination/antitermination protein NusG</fullName>
    </recommendedName>
</protein>
<evidence type="ECO:0000256" key="5">
    <source>
        <dbReference type="HAMAP-Rule" id="MF_00948"/>
    </source>
</evidence>
<keyword evidence="3 5" id="KW-0805">Transcription regulation</keyword>
<dbReference type="Pfam" id="PF02357">
    <property type="entry name" value="NusG"/>
    <property type="match status" value="1"/>
</dbReference>
<dbReference type="SUPFAM" id="SSF82679">
    <property type="entry name" value="N-utilization substance G protein NusG, N-terminal domain"/>
    <property type="match status" value="1"/>
</dbReference>
<proteinExistence type="inferred from homology"/>
<evidence type="ECO:0000313" key="11">
    <source>
        <dbReference type="EMBL" id="KXB81052.1"/>
    </source>
</evidence>
<dbReference type="EMBL" id="LSDN01000013">
    <property type="protein sequence ID" value="KXB81052.1"/>
    <property type="molecule type" value="Genomic_DNA"/>
</dbReference>
<dbReference type="InterPro" id="IPR001062">
    <property type="entry name" value="Transcrpt_antiterm_NusG"/>
</dbReference>
<dbReference type="PRINTS" id="PR00338">
    <property type="entry name" value="NUSGTNSCPFCT"/>
</dbReference>
<dbReference type="InterPro" id="IPR005824">
    <property type="entry name" value="KOW"/>
</dbReference>
<gene>
    <name evidence="5" type="primary">nusG</name>
    <name evidence="11" type="ORF">HMPREF1862_00775</name>
</gene>
<organism evidence="11 12">
    <name type="scientific">Varibaculum cambriense</name>
    <dbReference type="NCBI Taxonomy" id="184870"/>
    <lineage>
        <taxon>Bacteria</taxon>
        <taxon>Bacillati</taxon>
        <taxon>Actinomycetota</taxon>
        <taxon>Actinomycetes</taxon>
        <taxon>Actinomycetales</taxon>
        <taxon>Actinomycetaceae</taxon>
        <taxon>Varibaculum</taxon>
    </lineage>
</organism>
<feature type="compositionally biased region" description="Polar residues" evidence="8">
    <location>
        <begin position="1"/>
        <end position="39"/>
    </location>
</feature>
<dbReference type="CDD" id="cd06091">
    <property type="entry name" value="KOW_NusG"/>
    <property type="match status" value="1"/>
</dbReference>
<dbReference type="GO" id="GO:0031564">
    <property type="term" value="P:transcription antitermination"/>
    <property type="evidence" value="ECO:0007669"/>
    <property type="project" value="UniProtKB-UniRule"/>
</dbReference>
<dbReference type="GO" id="GO:0005829">
    <property type="term" value="C:cytosol"/>
    <property type="evidence" value="ECO:0007669"/>
    <property type="project" value="TreeGrafter"/>
</dbReference>
<dbReference type="SMART" id="SM00738">
    <property type="entry name" value="NGN"/>
    <property type="match status" value="1"/>
</dbReference>
<evidence type="ECO:0000256" key="3">
    <source>
        <dbReference type="ARBA" id="ARBA00023015"/>
    </source>
</evidence>
<evidence type="ECO:0000256" key="8">
    <source>
        <dbReference type="SAM" id="MobiDB-lite"/>
    </source>
</evidence>
<evidence type="ECO:0000313" key="12">
    <source>
        <dbReference type="Proteomes" id="UP000070572"/>
    </source>
</evidence>
<dbReference type="PANTHER" id="PTHR30265:SF2">
    <property type="entry name" value="TRANSCRIPTION TERMINATION_ANTITERMINATION PROTEIN NUSG"/>
    <property type="match status" value="1"/>
</dbReference>
<evidence type="ECO:0000256" key="2">
    <source>
        <dbReference type="ARBA" id="ARBA00022814"/>
    </source>
</evidence>
<feature type="domain" description="KOW" evidence="10">
    <location>
        <begin position="249"/>
        <end position="276"/>
    </location>
</feature>
<dbReference type="InterPro" id="IPR047050">
    <property type="entry name" value="NGN"/>
</dbReference>
<dbReference type="Gene3D" id="3.30.70.940">
    <property type="entry name" value="NusG, N-terminal domain"/>
    <property type="match status" value="1"/>
</dbReference>
<dbReference type="InterPro" id="IPR043425">
    <property type="entry name" value="NusG-like"/>
</dbReference>
<evidence type="ECO:0000259" key="10">
    <source>
        <dbReference type="SMART" id="SM00739"/>
    </source>
</evidence>
<sequence>MQTGNKEQEETTVSNDPVFSSEAGTSADPSAQTEGSDQQLAAEATENRVENTPEEPAVLTEETSPEPAAVPAELELTDTAQDQELAPSATAEELSKAEQDKLREELEFLPGYWYVLHTYSGYERRVKANLEQRIVTFNMEDQIYQIEVPMEKVVQVKSTERKVVDRVRIPGYALVRMEAVEDAPDAWRVVKDTPAVTGFVGDSQHPMPLTEDEVVSMLAPTPASIKAAELQDERASQAKQPEQPVIEVDFEVGENVTVTDGPFATMPATISEIMPDQQKLKVLVVIFDRETPVELGFNQVAKI</sequence>
<feature type="region of interest" description="Disordered" evidence="8">
    <location>
        <begin position="1"/>
        <end position="72"/>
    </location>
</feature>
<dbReference type="GO" id="GO:0006354">
    <property type="term" value="P:DNA-templated transcription elongation"/>
    <property type="evidence" value="ECO:0007669"/>
    <property type="project" value="UniProtKB-UniRule"/>
</dbReference>
<dbReference type="HAMAP" id="MF_00948">
    <property type="entry name" value="NusG"/>
    <property type="match status" value="1"/>
</dbReference>
<dbReference type="Proteomes" id="UP000070572">
    <property type="component" value="Unassembled WGS sequence"/>
</dbReference>
<evidence type="ECO:0000256" key="1">
    <source>
        <dbReference type="ARBA" id="ARBA00022472"/>
    </source>
</evidence>
<reference evidence="11 12" key="1">
    <citation type="submission" date="2016-01" db="EMBL/GenBank/DDBJ databases">
        <authorList>
            <person name="Mitreva M."/>
            <person name="Pepin K.H."/>
            <person name="Mihindukulasuriya K.A."/>
            <person name="Fulton R."/>
            <person name="Fronick C."/>
            <person name="O'Laughlin M."/>
            <person name="Miner T."/>
            <person name="Herter B."/>
            <person name="Rosa B.A."/>
            <person name="Cordes M."/>
            <person name="Tomlinson C."/>
            <person name="Wollam A."/>
            <person name="Palsikar V.B."/>
            <person name="Mardis E.R."/>
            <person name="Wilson R.K."/>
        </authorList>
    </citation>
    <scope>NUCLEOTIDE SEQUENCE [LARGE SCALE GENOMIC DNA]</scope>
    <source>
        <strain evidence="11 12">DNF00696</strain>
    </source>
</reference>
<dbReference type="GO" id="GO:0032784">
    <property type="term" value="P:regulation of DNA-templated transcription elongation"/>
    <property type="evidence" value="ECO:0007669"/>
    <property type="project" value="InterPro"/>
</dbReference>
<dbReference type="AlphaFoldDB" id="A0AB34X084"/>
<dbReference type="FunFam" id="2.30.30.30:FF:000002">
    <property type="entry name" value="Transcription termination/antitermination factor NusG"/>
    <property type="match status" value="1"/>
</dbReference>
<dbReference type="GO" id="GO:0006353">
    <property type="term" value="P:DNA-templated transcription termination"/>
    <property type="evidence" value="ECO:0007669"/>
    <property type="project" value="UniProtKB-UniRule"/>
</dbReference>
<dbReference type="InterPro" id="IPR014722">
    <property type="entry name" value="Rib_uL2_dom2"/>
</dbReference>
<evidence type="ECO:0000256" key="6">
    <source>
        <dbReference type="NCBIfam" id="TIGR00922"/>
    </source>
</evidence>
<evidence type="ECO:0000256" key="7">
    <source>
        <dbReference type="RuleBase" id="RU000538"/>
    </source>
</evidence>
<comment type="similarity">
    <text evidence="5 7">Belongs to the NusG family.</text>
</comment>
<accession>A0AB34X084</accession>
<dbReference type="InterPro" id="IPR008991">
    <property type="entry name" value="Translation_prot_SH3-like_sf"/>
</dbReference>
<evidence type="ECO:0000259" key="9">
    <source>
        <dbReference type="SMART" id="SM00738"/>
    </source>
</evidence>
<keyword evidence="4 5" id="KW-0804">Transcription</keyword>
<comment type="function">
    <text evidence="5 7">Participates in transcription elongation, termination and antitermination.</text>
</comment>
<dbReference type="Gene3D" id="2.30.30.30">
    <property type="match status" value="1"/>
</dbReference>
<name>A0AB34X084_9ACTO</name>
<keyword evidence="1 5" id="KW-0806">Transcription termination</keyword>
<feature type="domain" description="NusG-like N-terminal" evidence="9">
    <location>
        <begin position="110"/>
        <end position="221"/>
    </location>
</feature>
<dbReference type="PANTHER" id="PTHR30265">
    <property type="entry name" value="RHO-INTERACTING TRANSCRIPTION TERMINATION FACTOR NUSG"/>
    <property type="match status" value="1"/>
</dbReference>
<dbReference type="NCBIfam" id="TIGR00922">
    <property type="entry name" value="nusG"/>
    <property type="match status" value="1"/>
</dbReference>
<evidence type="ECO:0000256" key="4">
    <source>
        <dbReference type="ARBA" id="ARBA00023163"/>
    </source>
</evidence>
<comment type="caution">
    <text evidence="11">The sequence shown here is derived from an EMBL/GenBank/DDBJ whole genome shotgun (WGS) entry which is preliminary data.</text>
</comment>
<keyword evidence="2 5" id="KW-0889">Transcription antitermination</keyword>
<dbReference type="SMART" id="SM00739">
    <property type="entry name" value="KOW"/>
    <property type="match status" value="1"/>
</dbReference>
<dbReference type="InterPro" id="IPR006645">
    <property type="entry name" value="NGN-like_dom"/>
</dbReference>
<dbReference type="CDD" id="cd09891">
    <property type="entry name" value="NGN_Bact_1"/>
    <property type="match status" value="1"/>
</dbReference>
<dbReference type="InterPro" id="IPR036735">
    <property type="entry name" value="NGN_dom_sf"/>
</dbReference>